<reference evidence="1 2" key="1">
    <citation type="submission" date="2019-12" db="EMBL/GenBank/DDBJ databases">
        <title>Full genome sequence of a Bacillus safensis strain isolated from commercially available natto in Indonesia.</title>
        <authorList>
            <person name="Yoshida M."/>
            <person name="Uomi M."/>
            <person name="Waturangi D."/>
            <person name="Ekaputri J.J."/>
            <person name="Setiamarga D.H.E."/>
        </authorList>
    </citation>
    <scope>NUCLEOTIDE SEQUENCE [LARGE SCALE GENOMIC DNA]</scope>
    <source>
        <strain evidence="1 2">IDN1</strain>
    </source>
</reference>
<evidence type="ECO:0000313" key="2">
    <source>
        <dbReference type="Proteomes" id="UP000464658"/>
    </source>
</evidence>
<accession>A0A5S9M7G3</accession>
<dbReference type="AlphaFoldDB" id="A0A5S9M7G3"/>
<gene>
    <name evidence="1" type="ORF">BsIDN1_24790</name>
</gene>
<sequence length="51" mass="5758">MRDIIAQKLDNYSDTINKLANSTLTEDFAQKQTKQTLVFENDELKRLAGAG</sequence>
<proteinExistence type="predicted"/>
<dbReference type="EMBL" id="AP021906">
    <property type="protein sequence ID" value="BBP88861.1"/>
    <property type="molecule type" value="Genomic_DNA"/>
</dbReference>
<evidence type="ECO:0000313" key="1">
    <source>
        <dbReference type="EMBL" id="BBP88861.1"/>
    </source>
</evidence>
<name>A0A5S9M7G3_BACIA</name>
<organism evidence="1 2">
    <name type="scientific">Bacillus safensis</name>
    <dbReference type="NCBI Taxonomy" id="561879"/>
    <lineage>
        <taxon>Bacteria</taxon>
        <taxon>Bacillati</taxon>
        <taxon>Bacillota</taxon>
        <taxon>Bacilli</taxon>
        <taxon>Bacillales</taxon>
        <taxon>Bacillaceae</taxon>
        <taxon>Bacillus</taxon>
    </lineage>
</organism>
<dbReference type="Proteomes" id="UP000464658">
    <property type="component" value="Chromosome"/>
</dbReference>
<protein>
    <submittedName>
        <fullName evidence="1">Uncharacterized protein</fullName>
    </submittedName>
</protein>